<dbReference type="SUPFAM" id="SSF54277">
    <property type="entry name" value="CAD &amp; PB1 domains"/>
    <property type="match status" value="1"/>
</dbReference>
<dbReference type="RefSeq" id="XP_022252008.1">
    <property type="nucleotide sequence ID" value="XM_022396300.1"/>
</dbReference>
<evidence type="ECO:0000313" key="5">
    <source>
        <dbReference type="RefSeq" id="XP_022252004.1"/>
    </source>
</evidence>
<name>A0ABM1T7Z8_LIMPO</name>
<dbReference type="InterPro" id="IPR000270">
    <property type="entry name" value="PB1_dom"/>
</dbReference>
<proteinExistence type="predicted"/>
<evidence type="ECO:0000313" key="7">
    <source>
        <dbReference type="RefSeq" id="XP_022252006.1"/>
    </source>
</evidence>
<dbReference type="RefSeq" id="XP_022252004.1">
    <property type="nucleotide sequence ID" value="XM_022396296.1"/>
</dbReference>
<dbReference type="InterPro" id="IPR033512">
    <property type="entry name" value="TFG"/>
</dbReference>
<organism evidence="3 5">
    <name type="scientific">Limulus polyphemus</name>
    <name type="common">Atlantic horseshoe crab</name>
    <dbReference type="NCBI Taxonomy" id="6850"/>
    <lineage>
        <taxon>Eukaryota</taxon>
        <taxon>Metazoa</taxon>
        <taxon>Ecdysozoa</taxon>
        <taxon>Arthropoda</taxon>
        <taxon>Chelicerata</taxon>
        <taxon>Merostomata</taxon>
        <taxon>Xiphosura</taxon>
        <taxon>Limulidae</taxon>
        <taxon>Limulus</taxon>
    </lineage>
</organism>
<protein>
    <submittedName>
        <fullName evidence="4 5">Protein TFG-like isoform X3</fullName>
    </submittedName>
</protein>
<dbReference type="RefSeq" id="XP_022252005.1">
    <property type="nucleotide sequence ID" value="XM_022396297.1"/>
</dbReference>
<evidence type="ECO:0000313" key="4">
    <source>
        <dbReference type="RefSeq" id="XP_022252003.1"/>
    </source>
</evidence>
<accession>A0ABM1T7Z8</accession>
<evidence type="ECO:0000259" key="2">
    <source>
        <dbReference type="PROSITE" id="PS51745"/>
    </source>
</evidence>
<dbReference type="CDD" id="cd06401">
    <property type="entry name" value="PB1_TFG"/>
    <property type="match status" value="1"/>
</dbReference>
<feature type="compositionally biased region" description="Polar residues" evidence="1">
    <location>
        <begin position="202"/>
        <end position="225"/>
    </location>
</feature>
<dbReference type="InterPro" id="IPR034857">
    <property type="entry name" value="PB1_TFG"/>
</dbReference>
<reference evidence="4 5" key="1">
    <citation type="submission" date="2025-05" db="UniProtKB">
        <authorList>
            <consortium name="RefSeq"/>
        </authorList>
    </citation>
    <scope>IDENTIFICATION</scope>
    <source>
        <tissue evidence="4 5">Muscle</tissue>
    </source>
</reference>
<dbReference type="Gene3D" id="3.10.20.90">
    <property type="entry name" value="Phosphatidylinositol 3-kinase Catalytic Subunit, Chain A, domain 1"/>
    <property type="match status" value="1"/>
</dbReference>
<dbReference type="Proteomes" id="UP000694941">
    <property type="component" value="Unplaced"/>
</dbReference>
<evidence type="ECO:0000313" key="10">
    <source>
        <dbReference type="RefSeq" id="XP_022252009.1"/>
    </source>
</evidence>
<sequence>MTSYQRPVTGNDESGYNQLDLSGKVIIKAQLGNDIRRIPIHNEDITYDELILMMQRVFNEKLSSNDEVTVKYKDEDGDLITIFDSSDLSFAIQCSRILKLTIFVNGQPAPLETDELKHIRKELQQIRDKVNQLLDHLEPSHVISGTTDVVSGEPQVSQMAASAGVSAKVNITNSASSKEFDPFNSDTKKLEKHIPAAVSKTYDGSRSQTPDSISSDRQIQPQVSGPTPPNLQQQQQQQLTRTPPPTSGIYPPQHQQMRLPHPQPAQYQPHAGESSSEKFYVI</sequence>
<dbReference type="PANTHER" id="PTHR15335:SF7">
    <property type="entry name" value="PROTEIN TFG"/>
    <property type="match status" value="1"/>
</dbReference>
<dbReference type="RefSeq" id="XP_022252007.1">
    <property type="nucleotide sequence ID" value="XM_022396299.1"/>
</dbReference>
<feature type="region of interest" description="Disordered" evidence="1">
    <location>
        <begin position="194"/>
        <end position="282"/>
    </location>
</feature>
<dbReference type="RefSeq" id="XP_022252009.1">
    <property type="nucleotide sequence ID" value="XM_022396301.1"/>
</dbReference>
<keyword evidence="3" id="KW-1185">Reference proteome</keyword>
<dbReference type="GeneID" id="106468013"/>
<dbReference type="InterPro" id="IPR053793">
    <property type="entry name" value="PB1-like"/>
</dbReference>
<dbReference type="Pfam" id="PF00564">
    <property type="entry name" value="PB1"/>
    <property type="match status" value="1"/>
</dbReference>
<dbReference type="RefSeq" id="XP_022252006.1">
    <property type="nucleotide sequence ID" value="XM_022396298.1"/>
</dbReference>
<dbReference type="SMART" id="SM00666">
    <property type="entry name" value="PB1"/>
    <property type="match status" value="1"/>
</dbReference>
<dbReference type="RefSeq" id="XP_022252003.1">
    <property type="nucleotide sequence ID" value="XM_022396295.1"/>
</dbReference>
<evidence type="ECO:0000313" key="6">
    <source>
        <dbReference type="RefSeq" id="XP_022252005.1"/>
    </source>
</evidence>
<feature type="compositionally biased region" description="Low complexity" evidence="1">
    <location>
        <begin position="230"/>
        <end position="241"/>
    </location>
</feature>
<gene>
    <name evidence="4 5 6 7 8 9 10" type="primary">LOC106468013</name>
</gene>
<dbReference type="PROSITE" id="PS51745">
    <property type="entry name" value="PB1"/>
    <property type="match status" value="1"/>
</dbReference>
<dbReference type="PANTHER" id="PTHR15335">
    <property type="entry name" value="PROTEIN TFG"/>
    <property type="match status" value="1"/>
</dbReference>
<evidence type="ECO:0000313" key="3">
    <source>
        <dbReference type="Proteomes" id="UP000694941"/>
    </source>
</evidence>
<evidence type="ECO:0000256" key="1">
    <source>
        <dbReference type="SAM" id="MobiDB-lite"/>
    </source>
</evidence>
<evidence type="ECO:0000313" key="8">
    <source>
        <dbReference type="RefSeq" id="XP_022252007.1"/>
    </source>
</evidence>
<evidence type="ECO:0000313" key="9">
    <source>
        <dbReference type="RefSeq" id="XP_022252008.1"/>
    </source>
</evidence>
<feature type="domain" description="PB1" evidence="2">
    <location>
        <begin position="24"/>
        <end position="105"/>
    </location>
</feature>